<protein>
    <submittedName>
        <fullName evidence="2">Uncharacterized protein</fullName>
    </submittedName>
</protein>
<evidence type="ECO:0000313" key="3">
    <source>
        <dbReference type="Proteomes" id="UP000297245"/>
    </source>
</evidence>
<gene>
    <name evidence="2" type="ORF">K435DRAFT_871551</name>
</gene>
<reference evidence="2 3" key="1">
    <citation type="journal article" date="2019" name="Nat. Ecol. Evol.">
        <title>Megaphylogeny resolves global patterns of mushroom evolution.</title>
        <authorList>
            <person name="Varga T."/>
            <person name="Krizsan K."/>
            <person name="Foldi C."/>
            <person name="Dima B."/>
            <person name="Sanchez-Garcia M."/>
            <person name="Sanchez-Ramirez S."/>
            <person name="Szollosi G.J."/>
            <person name="Szarkandi J.G."/>
            <person name="Papp V."/>
            <person name="Albert L."/>
            <person name="Andreopoulos W."/>
            <person name="Angelini C."/>
            <person name="Antonin V."/>
            <person name="Barry K.W."/>
            <person name="Bougher N.L."/>
            <person name="Buchanan P."/>
            <person name="Buyck B."/>
            <person name="Bense V."/>
            <person name="Catcheside P."/>
            <person name="Chovatia M."/>
            <person name="Cooper J."/>
            <person name="Damon W."/>
            <person name="Desjardin D."/>
            <person name="Finy P."/>
            <person name="Geml J."/>
            <person name="Haridas S."/>
            <person name="Hughes K."/>
            <person name="Justo A."/>
            <person name="Karasinski D."/>
            <person name="Kautmanova I."/>
            <person name="Kiss B."/>
            <person name="Kocsube S."/>
            <person name="Kotiranta H."/>
            <person name="LaButti K.M."/>
            <person name="Lechner B.E."/>
            <person name="Liimatainen K."/>
            <person name="Lipzen A."/>
            <person name="Lukacs Z."/>
            <person name="Mihaltcheva S."/>
            <person name="Morgado L.N."/>
            <person name="Niskanen T."/>
            <person name="Noordeloos M.E."/>
            <person name="Ohm R.A."/>
            <person name="Ortiz-Santana B."/>
            <person name="Ovrebo C."/>
            <person name="Racz N."/>
            <person name="Riley R."/>
            <person name="Savchenko A."/>
            <person name="Shiryaev A."/>
            <person name="Soop K."/>
            <person name="Spirin V."/>
            <person name="Szebenyi C."/>
            <person name="Tomsovsky M."/>
            <person name="Tulloss R.E."/>
            <person name="Uehling J."/>
            <person name="Grigoriev I.V."/>
            <person name="Vagvolgyi C."/>
            <person name="Papp T."/>
            <person name="Martin F.M."/>
            <person name="Miettinen O."/>
            <person name="Hibbett D.S."/>
            <person name="Nagy L.G."/>
        </authorList>
    </citation>
    <scope>NUCLEOTIDE SEQUENCE [LARGE SCALE GENOMIC DNA]</scope>
    <source>
        <strain evidence="2 3">CBS 962.96</strain>
    </source>
</reference>
<sequence length="150" mass="16945">MGGFALFEDGIYMHTLEDSDKDEEAIQEKIRGQIEFQKWVGDSLIQYVFAKLDTTEQQRERTEQSPQESGPDDHSPSADPPDCEDRIQATDGPQSENSLPSGECTCLLEVLIQRKYIEITEDEITAKSKRDFLTELSDKLLGSSFNVSHV</sequence>
<accession>A0A4S8L3S0</accession>
<evidence type="ECO:0000256" key="1">
    <source>
        <dbReference type="SAM" id="MobiDB-lite"/>
    </source>
</evidence>
<feature type="region of interest" description="Disordered" evidence="1">
    <location>
        <begin position="55"/>
        <end position="101"/>
    </location>
</feature>
<proteinExistence type="predicted"/>
<dbReference type="EMBL" id="ML179681">
    <property type="protein sequence ID" value="THU83174.1"/>
    <property type="molecule type" value="Genomic_DNA"/>
</dbReference>
<dbReference type="Proteomes" id="UP000297245">
    <property type="component" value="Unassembled WGS sequence"/>
</dbReference>
<dbReference type="AlphaFoldDB" id="A0A4S8L3S0"/>
<feature type="compositionally biased region" description="Polar residues" evidence="1">
    <location>
        <begin position="91"/>
        <end position="100"/>
    </location>
</feature>
<dbReference type="OrthoDB" id="9451547at2759"/>
<organism evidence="2 3">
    <name type="scientific">Dendrothele bispora (strain CBS 962.96)</name>
    <dbReference type="NCBI Taxonomy" id="1314807"/>
    <lineage>
        <taxon>Eukaryota</taxon>
        <taxon>Fungi</taxon>
        <taxon>Dikarya</taxon>
        <taxon>Basidiomycota</taxon>
        <taxon>Agaricomycotina</taxon>
        <taxon>Agaricomycetes</taxon>
        <taxon>Agaricomycetidae</taxon>
        <taxon>Agaricales</taxon>
        <taxon>Agaricales incertae sedis</taxon>
        <taxon>Dendrothele</taxon>
    </lineage>
</organism>
<evidence type="ECO:0000313" key="2">
    <source>
        <dbReference type="EMBL" id="THU83174.1"/>
    </source>
</evidence>
<keyword evidence="3" id="KW-1185">Reference proteome</keyword>
<name>A0A4S8L3S0_DENBC</name>